<feature type="transmembrane region" description="Helical" evidence="1">
    <location>
        <begin position="76"/>
        <end position="93"/>
    </location>
</feature>
<feature type="transmembrane region" description="Helical" evidence="1">
    <location>
        <begin position="131"/>
        <end position="149"/>
    </location>
</feature>
<gene>
    <name evidence="2" type="ORF">CGEPLDJD_00001</name>
</gene>
<feature type="transmembrane region" description="Helical" evidence="1">
    <location>
        <begin position="36"/>
        <end position="55"/>
    </location>
</feature>
<protein>
    <recommendedName>
        <fullName evidence="3">Phytol kinase</fullName>
    </recommendedName>
</protein>
<feature type="transmembrane region" description="Helical" evidence="1">
    <location>
        <begin position="12"/>
        <end position="30"/>
    </location>
</feature>
<name>A0A7G9YWU7_9EURY</name>
<keyword evidence="1" id="KW-0472">Membrane</keyword>
<dbReference type="GO" id="GO:0004143">
    <property type="term" value="F:ATP-dependent diacylglycerol kinase activity"/>
    <property type="evidence" value="ECO:0007669"/>
    <property type="project" value="InterPro"/>
</dbReference>
<reference evidence="2" key="1">
    <citation type="submission" date="2020-06" db="EMBL/GenBank/DDBJ databases">
        <title>Unique genomic features of the anaerobic methanotrophic archaea.</title>
        <authorList>
            <person name="Chadwick G.L."/>
            <person name="Skennerton C.T."/>
            <person name="Laso-Perez R."/>
            <person name="Leu A.O."/>
            <person name="Speth D.R."/>
            <person name="Yu H."/>
            <person name="Morgan-Lang C."/>
            <person name="Hatzenpichler R."/>
            <person name="Goudeau D."/>
            <person name="Malmstrom R."/>
            <person name="Brazelton W.J."/>
            <person name="Woyke T."/>
            <person name="Hallam S.J."/>
            <person name="Tyson G.W."/>
            <person name="Wegener G."/>
            <person name="Boetius A."/>
            <person name="Orphan V."/>
        </authorList>
    </citation>
    <scope>NUCLEOTIDE SEQUENCE</scope>
</reference>
<organism evidence="2">
    <name type="scientific">Candidatus Methanophagaceae archaeon ANME-1 ERB6</name>
    <dbReference type="NCBI Taxonomy" id="2759912"/>
    <lineage>
        <taxon>Archaea</taxon>
        <taxon>Methanobacteriati</taxon>
        <taxon>Methanobacteriota</taxon>
        <taxon>Stenosarchaea group</taxon>
        <taxon>Methanomicrobia</taxon>
        <taxon>Candidatus Methanophagales</taxon>
        <taxon>Candidatus Methanophagaceae</taxon>
    </lineage>
</organism>
<proteinExistence type="predicted"/>
<accession>A0A7G9YWU7</accession>
<evidence type="ECO:0000313" key="2">
    <source>
        <dbReference type="EMBL" id="QNO52481.1"/>
    </source>
</evidence>
<evidence type="ECO:0000256" key="1">
    <source>
        <dbReference type="SAM" id="Phobius"/>
    </source>
</evidence>
<feature type="transmembrane region" description="Helical" evidence="1">
    <location>
        <begin position="99"/>
        <end position="119"/>
    </location>
</feature>
<evidence type="ECO:0008006" key="3">
    <source>
        <dbReference type="Google" id="ProtNLM"/>
    </source>
</evidence>
<dbReference type="InterPro" id="IPR037997">
    <property type="entry name" value="Dgk1-like"/>
</dbReference>
<dbReference type="PANTHER" id="PTHR31303">
    <property type="entry name" value="CTP-DEPENDENT DIACYLGLYCEROL KINASE 1"/>
    <property type="match status" value="1"/>
</dbReference>
<dbReference type="EMBL" id="MT631512">
    <property type="protein sequence ID" value="QNO52481.1"/>
    <property type="molecule type" value="Genomic_DNA"/>
</dbReference>
<sequence>MATQEFSLKRELQRKAVHVTSVLIVIFYYFLPKEAILLPLTLFLILFLEVEFIRLDLRLKLPFFHKLYRENEKDRLSGNVFFLMGAIIAISVFSKEIAIAAILMTTIGDASAAIFGKRFGKTWIPKLKDRAVEGCMAEFAVDLLIGFAFLNSDSWLVILVMAGTATIVETVVNKIDDNLLIPLFSGFNAQILTYIISLGYLSFLPIV</sequence>
<keyword evidence="1" id="KW-1133">Transmembrane helix</keyword>
<dbReference type="AlphaFoldDB" id="A0A7G9YWU7"/>
<keyword evidence="1" id="KW-0812">Transmembrane</keyword>
<dbReference type="PANTHER" id="PTHR31303:SF1">
    <property type="entry name" value="CTP-DEPENDENT DIACYLGLYCEROL KINASE 1"/>
    <property type="match status" value="1"/>
</dbReference>
<feature type="transmembrane region" description="Helical" evidence="1">
    <location>
        <begin position="179"/>
        <end position="203"/>
    </location>
</feature>